<name>A0A9C7FK41_9BURK</name>
<evidence type="ECO:0000256" key="1">
    <source>
        <dbReference type="ARBA" id="ARBA00022676"/>
    </source>
</evidence>
<dbReference type="AlphaFoldDB" id="A0A9C7FK41"/>
<dbReference type="GO" id="GO:0005829">
    <property type="term" value="C:cytosol"/>
    <property type="evidence" value="ECO:0007669"/>
    <property type="project" value="TreeGrafter"/>
</dbReference>
<comment type="catalytic activity">
    <reaction evidence="5">
        <text>an L-alpha-D-Hep-(1-&gt;5)-[alpha-Kdo-(2-&gt;4)]-alpha-Kdo-(2-&gt;6)-lipid A + ADP-L-glycero-beta-D-manno-heptose = an L-alpha-D-Hep-(1-&gt;3)-L-alpha-D-Hep-(1-&gt;5)-[alpha-Kdo-(2-&gt;4)]-alpha-Kdo-(2-&gt;6)-lipid A + ADP + H(+)</text>
        <dbReference type="Rhea" id="RHEA:74071"/>
        <dbReference type="ChEBI" id="CHEBI:15378"/>
        <dbReference type="ChEBI" id="CHEBI:61506"/>
        <dbReference type="ChEBI" id="CHEBI:193068"/>
        <dbReference type="ChEBI" id="CHEBI:193069"/>
        <dbReference type="ChEBI" id="CHEBI:456216"/>
        <dbReference type="EC" id="2.4.99.24"/>
    </reaction>
</comment>
<protein>
    <recommendedName>
        <fullName evidence="4">lipopolysaccharide heptosyltransferase II</fullName>
        <ecNumber evidence="4">2.4.99.24</ecNumber>
    </recommendedName>
</protein>
<dbReference type="InterPro" id="IPR011910">
    <property type="entry name" value="RfaF"/>
</dbReference>
<dbReference type="SUPFAM" id="SSF53756">
    <property type="entry name" value="UDP-Glycosyltransferase/glycogen phosphorylase"/>
    <property type="match status" value="1"/>
</dbReference>
<organism evidence="6">
    <name type="scientific">Polynucleobacter yangtzensis</name>
    <dbReference type="NCBI Taxonomy" id="1743159"/>
    <lineage>
        <taxon>Bacteria</taxon>
        <taxon>Pseudomonadati</taxon>
        <taxon>Pseudomonadota</taxon>
        <taxon>Betaproteobacteria</taxon>
        <taxon>Burkholderiales</taxon>
        <taxon>Burkholderiaceae</taxon>
        <taxon>Polynucleobacter</taxon>
    </lineage>
</organism>
<keyword evidence="1" id="KW-0328">Glycosyltransferase</keyword>
<dbReference type="OrthoDB" id="9797795at2"/>
<accession>A0A9C7FK41</accession>
<dbReference type="EMBL" id="AP026973">
    <property type="protein sequence ID" value="BDT77861.1"/>
    <property type="molecule type" value="Genomic_DNA"/>
</dbReference>
<comment type="similarity">
    <text evidence="3">Belongs to the glycosyltransferase 9 family.</text>
</comment>
<dbReference type="Proteomes" id="UP001211204">
    <property type="component" value="Chromosome"/>
</dbReference>
<evidence type="ECO:0000313" key="8">
    <source>
        <dbReference type="Proteomes" id="UP001211204"/>
    </source>
</evidence>
<dbReference type="CDD" id="cd03789">
    <property type="entry name" value="GT9_LPS_heptosyltransferase"/>
    <property type="match status" value="1"/>
</dbReference>
<dbReference type="InterPro" id="IPR002201">
    <property type="entry name" value="Glyco_trans_9"/>
</dbReference>
<dbReference type="PANTHER" id="PTHR30160:SF7">
    <property type="entry name" value="ADP-HEPTOSE--LPS HEPTOSYLTRANSFERASE 2"/>
    <property type="match status" value="1"/>
</dbReference>
<evidence type="ECO:0000256" key="4">
    <source>
        <dbReference type="ARBA" id="ARBA00044042"/>
    </source>
</evidence>
<evidence type="ECO:0000256" key="2">
    <source>
        <dbReference type="ARBA" id="ARBA00022679"/>
    </source>
</evidence>
<gene>
    <name evidence="6" type="primary">waaF</name>
    <name evidence="6" type="ORF">PKF023_16640</name>
    <name evidence="7" type="ORF">PKF032_16290</name>
</gene>
<dbReference type="InterPro" id="IPR051199">
    <property type="entry name" value="LPS_LOS_Heptosyltrfase"/>
</dbReference>
<evidence type="ECO:0000313" key="7">
    <source>
        <dbReference type="EMBL" id="BDT79741.1"/>
    </source>
</evidence>
<dbReference type="Gene3D" id="3.40.50.2000">
    <property type="entry name" value="Glycogen Phosphorylase B"/>
    <property type="match status" value="2"/>
</dbReference>
<dbReference type="EMBL" id="AP026974">
    <property type="protein sequence ID" value="BDT79741.1"/>
    <property type="molecule type" value="Genomic_DNA"/>
</dbReference>
<dbReference type="RefSeq" id="WP_068319443.1">
    <property type="nucleotide sequence ID" value="NZ_AP026973.1"/>
</dbReference>
<keyword evidence="2" id="KW-0808">Transferase</keyword>
<dbReference type="Proteomes" id="UP001211097">
    <property type="component" value="Chromosome"/>
</dbReference>
<keyword evidence="8" id="KW-1185">Reference proteome</keyword>
<dbReference type="PANTHER" id="PTHR30160">
    <property type="entry name" value="TETRAACYLDISACCHARIDE 4'-KINASE-RELATED"/>
    <property type="match status" value="1"/>
</dbReference>
<sequence>MHSILIIAPNWIGDAVMTQPLLASLKAQYPESKIDVLASTWVAPIYRACSEVHEVIEAKFEHKQLQWGLRKELAGKLALKKYQACFVLPNSLKSALIPWLASIPFRIGYRGELRFGLINVALDNPSKVNRPPMVEHYLALGQLLNGEHASPTNVNITPKLNVSNPAHHSVQAKLKTAHIDGSHIYVMCPGAEYGPTKRWPTGHFAELAQSIATNNPNNQIILLGSKGDHSLALEIQSKTKGDGHIHNWCGDTSLDEAIALISMSKAVISNDSGLMHIAAALKTPQVAIFGSSDPAHTPPLSDKAKVIWLNLPCSPCHKRECPLGHLKCLNDILPAQVLATLNTLPS</sequence>
<dbReference type="GO" id="GO:0008713">
    <property type="term" value="F:ADP-heptose-lipopolysaccharide heptosyltransferase activity"/>
    <property type="evidence" value="ECO:0007669"/>
    <property type="project" value="UniProtKB-EC"/>
</dbReference>
<dbReference type="KEGG" id="pyt:PKF023_16640"/>
<dbReference type="FunFam" id="3.40.50.2000:FF:000023">
    <property type="entry name" value="ADP-heptose--LPS heptosyltransferase II"/>
    <property type="match status" value="1"/>
</dbReference>
<proteinExistence type="inferred from homology"/>
<evidence type="ECO:0000256" key="5">
    <source>
        <dbReference type="ARBA" id="ARBA00047503"/>
    </source>
</evidence>
<dbReference type="NCBIfam" id="TIGR02195">
    <property type="entry name" value="heptsyl_trn_II"/>
    <property type="match status" value="1"/>
</dbReference>
<dbReference type="GO" id="GO:0009244">
    <property type="term" value="P:lipopolysaccharide core region biosynthetic process"/>
    <property type="evidence" value="ECO:0007669"/>
    <property type="project" value="TreeGrafter"/>
</dbReference>
<reference evidence="6 8" key="1">
    <citation type="submission" date="2022-11" db="EMBL/GenBank/DDBJ databases">
        <title>Complete Genome Sequences of three Polynucleobacter sp. Subcluster PnecC Strains KF022, KF023, and KF032 Isolated from a Shallow Eutrophic Lake in Japan.</title>
        <authorList>
            <person name="Ogata Y."/>
            <person name="Watanabe K."/>
            <person name="Takemine S."/>
            <person name="Shindo C."/>
            <person name="Kurokawa R."/>
            <person name="Suda W."/>
        </authorList>
    </citation>
    <scope>NUCLEOTIDE SEQUENCE</scope>
    <source>
        <strain evidence="6">KF023</strain>
        <strain evidence="7 8">KF032</strain>
    </source>
</reference>
<dbReference type="Pfam" id="PF01075">
    <property type="entry name" value="Glyco_transf_9"/>
    <property type="match status" value="1"/>
</dbReference>
<evidence type="ECO:0000256" key="3">
    <source>
        <dbReference type="ARBA" id="ARBA00043995"/>
    </source>
</evidence>
<evidence type="ECO:0000313" key="6">
    <source>
        <dbReference type="EMBL" id="BDT77861.1"/>
    </source>
</evidence>
<dbReference type="EC" id="2.4.99.24" evidence="4"/>